<evidence type="ECO:0000313" key="2">
    <source>
        <dbReference type="EMBL" id="KUF12919.1"/>
    </source>
</evidence>
<dbReference type="Proteomes" id="UP000054804">
    <property type="component" value="Unassembled WGS sequence"/>
</dbReference>
<gene>
    <name evidence="2" type="ORF">AT728_37795</name>
</gene>
<protein>
    <submittedName>
        <fullName evidence="2">Uncharacterized protein</fullName>
    </submittedName>
</protein>
<name>A0A0W7WQY5_9ACTN</name>
<accession>A0A0W7WQY5</accession>
<sequence length="109" mass="11658">MRFAVPLRDEQAEHTDLRLHDHRLVARRRSAGFGAVHPQPGDGEEAPAVVDEVAVPGEGPVRQFAERDGGDEEAGRAAPFGPPGGEPGVRLPVRGPAPLLRRDDDGTSR</sequence>
<dbReference type="AlphaFoldDB" id="A0A0W7WQY5"/>
<dbReference type="EMBL" id="LOCL01000084">
    <property type="protein sequence ID" value="KUF12919.1"/>
    <property type="molecule type" value="Genomic_DNA"/>
</dbReference>
<organism evidence="2 3">
    <name type="scientific">Streptomyces silvensis</name>
    <dbReference type="NCBI Taxonomy" id="1765722"/>
    <lineage>
        <taxon>Bacteria</taxon>
        <taxon>Bacillati</taxon>
        <taxon>Actinomycetota</taxon>
        <taxon>Actinomycetes</taxon>
        <taxon>Kitasatosporales</taxon>
        <taxon>Streptomycetaceae</taxon>
        <taxon>Streptomyces</taxon>
    </lineage>
</organism>
<evidence type="ECO:0000313" key="3">
    <source>
        <dbReference type="Proteomes" id="UP000054804"/>
    </source>
</evidence>
<evidence type="ECO:0000256" key="1">
    <source>
        <dbReference type="SAM" id="MobiDB-lite"/>
    </source>
</evidence>
<keyword evidence="3" id="KW-1185">Reference proteome</keyword>
<feature type="compositionally biased region" description="Basic and acidic residues" evidence="1">
    <location>
        <begin position="100"/>
        <end position="109"/>
    </location>
</feature>
<dbReference type="STRING" id="1765722.AT728_37795"/>
<comment type="caution">
    <text evidence="2">The sequence shown here is derived from an EMBL/GenBank/DDBJ whole genome shotgun (WGS) entry which is preliminary data.</text>
</comment>
<feature type="region of interest" description="Disordered" evidence="1">
    <location>
        <begin position="56"/>
        <end position="109"/>
    </location>
</feature>
<proteinExistence type="predicted"/>
<reference evidence="2 3" key="1">
    <citation type="submission" date="2015-12" db="EMBL/GenBank/DDBJ databases">
        <title>Draft genome sequence of Streptomyces silvensis ATCC 53525, a producer of novel hormone antagonists.</title>
        <authorList>
            <person name="Johnston C.W."/>
            <person name="Li Y."/>
            <person name="Magarvey N.A."/>
        </authorList>
    </citation>
    <scope>NUCLEOTIDE SEQUENCE [LARGE SCALE GENOMIC DNA]</scope>
    <source>
        <strain evidence="2 3">ATCC 53525</strain>
    </source>
</reference>